<organism evidence="1 2">
    <name type="scientific">Terribacillus aidingensis</name>
    <dbReference type="NCBI Taxonomy" id="586416"/>
    <lineage>
        <taxon>Bacteria</taxon>
        <taxon>Bacillati</taxon>
        <taxon>Bacillota</taxon>
        <taxon>Bacilli</taxon>
        <taxon>Bacillales</taxon>
        <taxon>Bacillaceae</taxon>
        <taxon>Terribacillus</taxon>
    </lineage>
</organism>
<dbReference type="OrthoDB" id="9944712at2"/>
<keyword evidence="2" id="KW-1185">Reference proteome</keyword>
<dbReference type="EMBL" id="OBEK01000002">
    <property type="protein sequence ID" value="SNZ09972.1"/>
    <property type="molecule type" value="Genomic_DNA"/>
</dbReference>
<protein>
    <submittedName>
        <fullName evidence="1">Uncharacterized protein</fullName>
    </submittedName>
</protein>
<gene>
    <name evidence="1" type="ORF">SAMN05421503_1444</name>
</gene>
<dbReference type="Proteomes" id="UP000219356">
    <property type="component" value="Unassembled WGS sequence"/>
</dbReference>
<accession>A0A285NKF3</accession>
<evidence type="ECO:0000313" key="1">
    <source>
        <dbReference type="EMBL" id="SNZ09972.1"/>
    </source>
</evidence>
<sequence>MIFTIDLPNGGMHTLHSSASDSGTELVNQVQQYILDKFDNYITNYTTFHGTRKMLLDCANYLLRETQEGGILTPDKYSTINKRETVISNLANQSVYDYLYGYSEFNNDQGFYSAEIESIDQDLIEDYRNEIIPELSPTINAEYRDSAKAKKWRDTKTYKMNILYSTKDKYIEVGDDDVFTYDLKKNEAGEWSAEYPKFDGSTIHFSKELIHESRNGRIPIDADYISNWSYIDTENNFKFNGEYFIVDKSCKQYIVLDDNESKMDHVLGFYIKDNNEYIFFDENIEDITKFVSKK</sequence>
<dbReference type="AlphaFoldDB" id="A0A285NKF3"/>
<dbReference type="RefSeq" id="WP_097040707.1">
    <property type="nucleotide sequence ID" value="NZ_OBEK01000002.1"/>
</dbReference>
<evidence type="ECO:0000313" key="2">
    <source>
        <dbReference type="Proteomes" id="UP000219356"/>
    </source>
</evidence>
<name>A0A285NKF3_9BACI</name>
<reference evidence="2" key="1">
    <citation type="submission" date="2017-09" db="EMBL/GenBank/DDBJ databases">
        <authorList>
            <person name="Varghese N."/>
            <person name="Submissions S."/>
        </authorList>
    </citation>
    <scope>NUCLEOTIDE SEQUENCE [LARGE SCALE GENOMIC DNA]</scope>
    <source>
        <strain evidence="2">CGMCC 1.8913</strain>
    </source>
</reference>
<proteinExistence type="predicted"/>